<dbReference type="InterPro" id="IPR008427">
    <property type="entry name" value="Extracellular_membr_CFEM_dom"/>
</dbReference>
<evidence type="ECO:0000256" key="12">
    <source>
        <dbReference type="ARBA" id="ARBA00023288"/>
    </source>
</evidence>
<feature type="transmembrane region" description="Helical" evidence="16">
    <location>
        <begin position="296"/>
        <end position="316"/>
    </location>
</feature>
<feature type="transmembrane region" description="Helical" evidence="16">
    <location>
        <begin position="136"/>
        <end position="157"/>
    </location>
</feature>
<feature type="domain" description="CFEM" evidence="18">
    <location>
        <begin position="9"/>
        <end position="119"/>
    </location>
</feature>
<feature type="signal peptide" evidence="17">
    <location>
        <begin position="1"/>
        <end position="23"/>
    </location>
</feature>
<evidence type="ECO:0000256" key="8">
    <source>
        <dbReference type="ARBA" id="ARBA00022729"/>
    </source>
</evidence>
<comment type="similarity">
    <text evidence="13">Belongs to the SAT4 family.</text>
</comment>
<evidence type="ECO:0000313" key="19">
    <source>
        <dbReference type="EMBL" id="KAK4247688.1"/>
    </source>
</evidence>
<dbReference type="GO" id="GO:0098552">
    <property type="term" value="C:side of membrane"/>
    <property type="evidence" value="ECO:0007669"/>
    <property type="project" value="UniProtKB-KW"/>
</dbReference>
<evidence type="ECO:0000256" key="7">
    <source>
        <dbReference type="ARBA" id="ARBA00022692"/>
    </source>
</evidence>
<dbReference type="EMBL" id="MU857649">
    <property type="protein sequence ID" value="KAK4247688.1"/>
    <property type="molecule type" value="Genomic_DNA"/>
</dbReference>
<dbReference type="PANTHER" id="PTHR33048:SF143">
    <property type="entry name" value="EXTRACELLULAR MEMBRANE PROTEIN CFEM DOMAIN-CONTAINING PROTEIN-RELATED"/>
    <property type="match status" value="1"/>
</dbReference>
<keyword evidence="8 17" id="KW-0732">Signal</keyword>
<evidence type="ECO:0000256" key="1">
    <source>
        <dbReference type="ARBA" id="ARBA00004141"/>
    </source>
</evidence>
<dbReference type="GO" id="GO:0005576">
    <property type="term" value="C:extracellular region"/>
    <property type="evidence" value="ECO:0007669"/>
    <property type="project" value="UniProtKB-SubCell"/>
</dbReference>
<keyword evidence="5" id="KW-0964">Secreted</keyword>
<gene>
    <name evidence="19" type="ORF">C7999DRAFT_31879</name>
</gene>
<feature type="transmembrane region" description="Helical" evidence="16">
    <location>
        <begin position="336"/>
        <end position="359"/>
    </location>
</feature>
<evidence type="ECO:0000256" key="15">
    <source>
        <dbReference type="SAM" id="MobiDB-lite"/>
    </source>
</evidence>
<evidence type="ECO:0000256" key="2">
    <source>
        <dbReference type="ARBA" id="ARBA00004589"/>
    </source>
</evidence>
<comment type="caution">
    <text evidence="19">The sequence shown here is derived from an EMBL/GenBank/DDBJ whole genome shotgun (WGS) entry which is preliminary data.</text>
</comment>
<evidence type="ECO:0000256" key="4">
    <source>
        <dbReference type="ARBA" id="ARBA00010031"/>
    </source>
</evidence>
<accession>A0AAN7CVK1</accession>
<feature type="transmembrane region" description="Helical" evidence="16">
    <location>
        <begin position="177"/>
        <end position="203"/>
    </location>
</feature>
<feature type="disulfide bond" evidence="14">
    <location>
        <begin position="59"/>
        <end position="92"/>
    </location>
</feature>
<comment type="similarity">
    <text evidence="4">Belongs to the RBT5 family.</text>
</comment>
<evidence type="ECO:0000256" key="10">
    <source>
        <dbReference type="ARBA" id="ARBA00023136"/>
    </source>
</evidence>
<organism evidence="19 20">
    <name type="scientific">Corynascus novoguineensis</name>
    <dbReference type="NCBI Taxonomy" id="1126955"/>
    <lineage>
        <taxon>Eukaryota</taxon>
        <taxon>Fungi</taxon>
        <taxon>Dikarya</taxon>
        <taxon>Ascomycota</taxon>
        <taxon>Pezizomycotina</taxon>
        <taxon>Sordariomycetes</taxon>
        <taxon>Sordariomycetidae</taxon>
        <taxon>Sordariales</taxon>
        <taxon>Chaetomiaceae</taxon>
        <taxon>Corynascus</taxon>
    </lineage>
</organism>
<evidence type="ECO:0000313" key="20">
    <source>
        <dbReference type="Proteomes" id="UP001303647"/>
    </source>
</evidence>
<protein>
    <recommendedName>
        <fullName evidence="18">CFEM domain-containing protein</fullName>
    </recommendedName>
</protein>
<reference evidence="19" key="1">
    <citation type="journal article" date="2023" name="Mol. Phylogenet. Evol.">
        <title>Genome-scale phylogeny and comparative genomics of the fungal order Sordariales.</title>
        <authorList>
            <person name="Hensen N."/>
            <person name="Bonometti L."/>
            <person name="Westerberg I."/>
            <person name="Brannstrom I.O."/>
            <person name="Guillou S."/>
            <person name="Cros-Aarteil S."/>
            <person name="Calhoun S."/>
            <person name="Haridas S."/>
            <person name="Kuo A."/>
            <person name="Mondo S."/>
            <person name="Pangilinan J."/>
            <person name="Riley R."/>
            <person name="LaButti K."/>
            <person name="Andreopoulos B."/>
            <person name="Lipzen A."/>
            <person name="Chen C."/>
            <person name="Yan M."/>
            <person name="Daum C."/>
            <person name="Ng V."/>
            <person name="Clum A."/>
            <person name="Steindorff A."/>
            <person name="Ohm R.A."/>
            <person name="Martin F."/>
            <person name="Silar P."/>
            <person name="Natvig D.O."/>
            <person name="Lalanne C."/>
            <person name="Gautier V."/>
            <person name="Ament-Velasquez S.L."/>
            <person name="Kruys A."/>
            <person name="Hutchinson M.I."/>
            <person name="Powell A.J."/>
            <person name="Barry K."/>
            <person name="Miller A.N."/>
            <person name="Grigoriev I.V."/>
            <person name="Debuchy R."/>
            <person name="Gladieux P."/>
            <person name="Hiltunen Thoren M."/>
            <person name="Johannesson H."/>
        </authorList>
    </citation>
    <scope>NUCLEOTIDE SEQUENCE</scope>
    <source>
        <strain evidence="19">CBS 359.72</strain>
    </source>
</reference>
<dbReference type="PANTHER" id="PTHR33048">
    <property type="entry name" value="PTH11-LIKE INTEGRAL MEMBRANE PROTEIN (AFU_ORTHOLOGUE AFUA_5G11245)"/>
    <property type="match status" value="1"/>
</dbReference>
<keyword evidence="10 16" id="KW-0472">Membrane</keyword>
<evidence type="ECO:0000256" key="6">
    <source>
        <dbReference type="ARBA" id="ARBA00022622"/>
    </source>
</evidence>
<feature type="transmembrane region" description="Helical" evidence="16">
    <location>
        <begin position="105"/>
        <end position="124"/>
    </location>
</feature>
<feature type="chain" id="PRO_5042904723" description="CFEM domain-containing protein" evidence="17">
    <location>
        <begin position="24"/>
        <end position="520"/>
    </location>
</feature>
<sequence length="520" mass="56580">MQMKAILGLAFGLLAAVVPTASADMTTSLQAMPSCAAACLVDGVMNSICKTDMTPECVCNNKPLQEDITKCIRAACTVKESLLAKNLTTTECGVEPHNRAAGYEAVSIVLAVFSCGMVVLRLGFKILVTRSLSADDYAVAVLVAFAIPCIAIIHVGSIPNGVGQDIWTLEPERITRFLFYFYLMAVFYFAEVSLVKLCILLFYLRIFPSQSVRRLLWGTFAFNAVWGVFYFILAIFQCQPISFFWTHWDGEHEGHCLNSNAIAWSNAAISIVLDFWMLAIPLIQVKSLNLNWKKKIGVTFMFVVGTFVTVVSVIRLQSLVVFASSDNATSDNFPVSLWSTVEINVGIICTCMPTLRLILVRLFPRIAGGSSYGNMRGYYGRTGNAAVAAVGGTAADMSDIHGTRPGQGGSANRMSRFSARQQRRSGPLGNLTLTTRNGIDEDDQKTVVATSTHSMDSVAAAKATTPTTTMGIVRHQTFAVQFEDNISHDGDRNDTDEENLVEMQGFSGRPKSGRPKSGGI</sequence>
<feature type="transmembrane region" description="Helical" evidence="16">
    <location>
        <begin position="215"/>
        <end position="236"/>
    </location>
</feature>
<dbReference type="Pfam" id="PF05730">
    <property type="entry name" value="CFEM"/>
    <property type="match status" value="1"/>
</dbReference>
<evidence type="ECO:0000256" key="5">
    <source>
        <dbReference type="ARBA" id="ARBA00022525"/>
    </source>
</evidence>
<evidence type="ECO:0000256" key="11">
    <source>
        <dbReference type="ARBA" id="ARBA00023157"/>
    </source>
</evidence>
<evidence type="ECO:0000256" key="17">
    <source>
        <dbReference type="SAM" id="SignalP"/>
    </source>
</evidence>
<dbReference type="InterPro" id="IPR049326">
    <property type="entry name" value="Rhodopsin_dom_fungi"/>
</dbReference>
<evidence type="ECO:0000256" key="3">
    <source>
        <dbReference type="ARBA" id="ARBA00004613"/>
    </source>
</evidence>
<dbReference type="InterPro" id="IPR052337">
    <property type="entry name" value="SAT4-like"/>
</dbReference>
<keyword evidence="20" id="KW-1185">Reference proteome</keyword>
<feature type="transmembrane region" description="Helical" evidence="16">
    <location>
        <begin position="261"/>
        <end position="284"/>
    </location>
</feature>
<keyword evidence="7 16" id="KW-0812">Transmembrane</keyword>
<keyword evidence="11 14" id="KW-1015">Disulfide bond</keyword>
<keyword evidence="9 16" id="KW-1133">Transmembrane helix</keyword>
<dbReference type="Pfam" id="PF20684">
    <property type="entry name" value="Fung_rhodopsin"/>
    <property type="match status" value="1"/>
</dbReference>
<proteinExistence type="inferred from homology"/>
<dbReference type="PROSITE" id="PS52012">
    <property type="entry name" value="CFEM"/>
    <property type="match status" value="1"/>
</dbReference>
<keyword evidence="12" id="KW-0449">Lipoprotein</keyword>
<dbReference type="Proteomes" id="UP001303647">
    <property type="component" value="Unassembled WGS sequence"/>
</dbReference>
<name>A0AAN7CVK1_9PEZI</name>
<feature type="region of interest" description="Disordered" evidence="15">
    <location>
        <begin position="483"/>
        <end position="520"/>
    </location>
</feature>
<evidence type="ECO:0000256" key="13">
    <source>
        <dbReference type="ARBA" id="ARBA00038359"/>
    </source>
</evidence>
<evidence type="ECO:0000256" key="14">
    <source>
        <dbReference type="PROSITE-ProRule" id="PRU01356"/>
    </source>
</evidence>
<dbReference type="AlphaFoldDB" id="A0AAN7CVK1"/>
<keyword evidence="6" id="KW-0325">Glycoprotein</keyword>
<evidence type="ECO:0000256" key="16">
    <source>
        <dbReference type="SAM" id="Phobius"/>
    </source>
</evidence>
<evidence type="ECO:0000259" key="18">
    <source>
        <dbReference type="PROSITE" id="PS52012"/>
    </source>
</evidence>
<comment type="subcellular location">
    <subcellularLocation>
        <location evidence="2">Membrane</location>
        <topology evidence="2">Lipid-anchor</topology>
        <topology evidence="2">GPI-anchor</topology>
    </subcellularLocation>
    <subcellularLocation>
        <location evidence="1">Membrane</location>
        <topology evidence="1">Multi-pass membrane protein</topology>
    </subcellularLocation>
    <subcellularLocation>
        <location evidence="3">Secreted</location>
    </subcellularLocation>
</comment>
<keyword evidence="6" id="KW-0336">GPI-anchor</keyword>
<comment type="caution">
    <text evidence="14">Lacks conserved residue(s) required for the propagation of feature annotation.</text>
</comment>
<evidence type="ECO:0000256" key="9">
    <source>
        <dbReference type="ARBA" id="ARBA00022989"/>
    </source>
</evidence>
<reference evidence="19" key="2">
    <citation type="submission" date="2023-05" db="EMBL/GenBank/DDBJ databases">
        <authorList>
            <consortium name="Lawrence Berkeley National Laboratory"/>
            <person name="Steindorff A."/>
            <person name="Hensen N."/>
            <person name="Bonometti L."/>
            <person name="Westerberg I."/>
            <person name="Brannstrom I.O."/>
            <person name="Guillou S."/>
            <person name="Cros-Aarteil S."/>
            <person name="Calhoun S."/>
            <person name="Haridas S."/>
            <person name="Kuo A."/>
            <person name="Mondo S."/>
            <person name="Pangilinan J."/>
            <person name="Riley R."/>
            <person name="Labutti K."/>
            <person name="Andreopoulos B."/>
            <person name="Lipzen A."/>
            <person name="Chen C."/>
            <person name="Yanf M."/>
            <person name="Daum C."/>
            <person name="Ng V."/>
            <person name="Clum A."/>
            <person name="Ohm R."/>
            <person name="Martin F."/>
            <person name="Silar P."/>
            <person name="Natvig D."/>
            <person name="Lalanne C."/>
            <person name="Gautier V."/>
            <person name="Ament-Velasquez S.L."/>
            <person name="Kruys A."/>
            <person name="Hutchinson M.I."/>
            <person name="Powell A.J."/>
            <person name="Barry K."/>
            <person name="Miller A.N."/>
            <person name="Grigoriev I.V."/>
            <person name="Debuchy R."/>
            <person name="Gladieux P."/>
            <person name="Thoren M.H."/>
            <person name="Johannesson H."/>
        </authorList>
    </citation>
    <scope>NUCLEOTIDE SEQUENCE</scope>
    <source>
        <strain evidence="19">CBS 359.72</strain>
    </source>
</reference>